<dbReference type="EMBL" id="JAELVF020000001">
    <property type="protein sequence ID" value="MBU7597498.1"/>
    <property type="molecule type" value="Genomic_DNA"/>
</dbReference>
<evidence type="ECO:0000259" key="6">
    <source>
        <dbReference type="SMART" id="SM00148"/>
    </source>
</evidence>
<dbReference type="SUPFAM" id="SSF51695">
    <property type="entry name" value="PLC-like phosphodiesterases"/>
    <property type="match status" value="1"/>
</dbReference>
<dbReference type="SMART" id="SM00148">
    <property type="entry name" value="PLCXc"/>
    <property type="match status" value="1"/>
</dbReference>
<dbReference type="PANTHER" id="PTHR13593:SF113">
    <property type="entry name" value="SI:DKEY-266F7.9"/>
    <property type="match status" value="1"/>
</dbReference>
<dbReference type="CDD" id="cd08586">
    <property type="entry name" value="PI-PLCc_BcPLC_like"/>
    <property type="match status" value="1"/>
</dbReference>
<dbReference type="GO" id="GO:0008081">
    <property type="term" value="F:phosphoric diester hydrolase activity"/>
    <property type="evidence" value="ECO:0007669"/>
    <property type="project" value="InterPro"/>
</dbReference>
<protein>
    <recommendedName>
        <fullName evidence="3">1-phosphatidylinositol phosphodiesterase</fullName>
        <ecNumber evidence="2">4.6.1.13</ecNumber>
    </recommendedName>
    <alternativeName>
        <fullName evidence="4">Phosphatidylinositol diacylglycerol-lyase</fullName>
    </alternativeName>
    <alternativeName>
        <fullName evidence="5">Phosphatidylinositol-specific phospholipase C</fullName>
    </alternativeName>
</protein>
<dbReference type="InterPro" id="IPR006311">
    <property type="entry name" value="TAT_signal"/>
</dbReference>
<dbReference type="Proteomes" id="UP000694501">
    <property type="component" value="Unassembled WGS sequence"/>
</dbReference>
<gene>
    <name evidence="7" type="ORF">JGS22_007640</name>
</gene>
<dbReference type="InterPro" id="IPR000909">
    <property type="entry name" value="PLipase_C_PInositol-sp_X_dom"/>
</dbReference>
<evidence type="ECO:0000256" key="3">
    <source>
        <dbReference type="ARBA" id="ARBA00019758"/>
    </source>
</evidence>
<comment type="caution">
    <text evidence="7">The sequence shown here is derived from an EMBL/GenBank/DDBJ whole genome shotgun (WGS) entry which is preliminary data.</text>
</comment>
<dbReference type="PROSITE" id="PS51318">
    <property type="entry name" value="TAT"/>
    <property type="match status" value="1"/>
</dbReference>
<dbReference type="EC" id="4.6.1.13" evidence="2"/>
<evidence type="ECO:0000313" key="8">
    <source>
        <dbReference type="Proteomes" id="UP000694501"/>
    </source>
</evidence>
<dbReference type="PANTHER" id="PTHR13593">
    <property type="match status" value="1"/>
</dbReference>
<evidence type="ECO:0000256" key="4">
    <source>
        <dbReference type="ARBA" id="ARBA00030474"/>
    </source>
</evidence>
<feature type="domain" description="Phosphatidylinositol-specific phospholipase C X" evidence="6">
    <location>
        <begin position="63"/>
        <end position="206"/>
    </location>
</feature>
<dbReference type="GO" id="GO:0006629">
    <property type="term" value="P:lipid metabolic process"/>
    <property type="evidence" value="ECO:0007669"/>
    <property type="project" value="InterPro"/>
</dbReference>
<name>A0A949N821_9ACTN</name>
<keyword evidence="8" id="KW-1185">Reference proteome</keyword>
<evidence type="ECO:0000256" key="1">
    <source>
        <dbReference type="ARBA" id="ARBA00001316"/>
    </source>
</evidence>
<dbReference type="InterPro" id="IPR051057">
    <property type="entry name" value="PI-PLC_domain"/>
</dbReference>
<comment type="catalytic activity">
    <reaction evidence="1">
        <text>a 1,2-diacyl-sn-glycero-3-phospho-(1D-myo-inositol) = 1D-myo-inositol 1,2-cyclic phosphate + a 1,2-diacyl-sn-glycerol</text>
        <dbReference type="Rhea" id="RHEA:17093"/>
        <dbReference type="ChEBI" id="CHEBI:17815"/>
        <dbReference type="ChEBI" id="CHEBI:57880"/>
        <dbReference type="ChEBI" id="CHEBI:58484"/>
        <dbReference type="EC" id="4.6.1.13"/>
    </reaction>
</comment>
<dbReference type="RefSeq" id="WP_211041008.1">
    <property type="nucleotide sequence ID" value="NZ_JAELVF020000001.1"/>
</dbReference>
<accession>A0A949N821</accession>
<reference evidence="7" key="1">
    <citation type="submission" date="2021-06" db="EMBL/GenBank/DDBJ databases">
        <title>Sequencing of actinobacteria type strains.</title>
        <authorList>
            <person name="Nguyen G.-S."/>
            <person name="Wentzel A."/>
        </authorList>
    </citation>
    <scope>NUCLEOTIDE SEQUENCE</scope>
    <source>
        <strain evidence="7">P38-E01</strain>
    </source>
</reference>
<evidence type="ECO:0000256" key="2">
    <source>
        <dbReference type="ARBA" id="ARBA00012581"/>
    </source>
</evidence>
<evidence type="ECO:0000256" key="5">
    <source>
        <dbReference type="ARBA" id="ARBA00030782"/>
    </source>
</evidence>
<dbReference type="PROSITE" id="PS50007">
    <property type="entry name" value="PIPLC_X_DOMAIN"/>
    <property type="match status" value="1"/>
</dbReference>
<evidence type="ECO:0000313" key="7">
    <source>
        <dbReference type="EMBL" id="MBU7597498.1"/>
    </source>
</evidence>
<dbReference type="Pfam" id="PF00388">
    <property type="entry name" value="PI-PLC-X"/>
    <property type="match status" value="1"/>
</dbReference>
<dbReference type="GO" id="GO:0004436">
    <property type="term" value="F:phosphatidylinositol diacylglycerol-lyase activity"/>
    <property type="evidence" value="ECO:0007669"/>
    <property type="project" value="UniProtKB-EC"/>
</dbReference>
<proteinExistence type="predicted"/>
<organism evidence="7 8">
    <name type="scientific">Streptomyces tardus</name>
    <dbReference type="NCBI Taxonomy" id="2780544"/>
    <lineage>
        <taxon>Bacteria</taxon>
        <taxon>Bacillati</taxon>
        <taxon>Actinomycetota</taxon>
        <taxon>Actinomycetes</taxon>
        <taxon>Kitasatosporales</taxon>
        <taxon>Streptomycetaceae</taxon>
        <taxon>Streptomyces</taxon>
    </lineage>
</organism>
<dbReference type="AlphaFoldDB" id="A0A949N821"/>
<dbReference type="InterPro" id="IPR017946">
    <property type="entry name" value="PLC-like_Pdiesterase_TIM-brl"/>
</dbReference>
<sequence>MSHLRTRSLDRRGFLRGAAAGALGIGLGAAGIAAAGAAPAPSTGRAADSAAWRSSGWMGELSADLSLDDITMPGAHNACALVGGPFDTAKCQDLALPELLNAGVRYLDVRCRPVDGAFAIHHGVIYQRKNFQDVLNECRDFLSANTGETLVLAVQKEHSDASDGEFADIFNDLYMSELGFDGLLHRESDSLPTLGEARGRIVLVTTQPDIGGLRFPSSDSLFVQNEWELPTEEKWQAVERHLDASAAEAGDTDRLAVNYLSTTGGELLPSPRGYAEALNPRLEERLNAEYDRGDRPVYGAVLLDFAGTVSADLPRALFRLNEGS</sequence>
<dbReference type="Gene3D" id="3.20.20.190">
    <property type="entry name" value="Phosphatidylinositol (PI) phosphodiesterase"/>
    <property type="match status" value="1"/>
</dbReference>